<evidence type="ECO:0000313" key="1">
    <source>
        <dbReference type="EMBL" id="EJX09381.1"/>
    </source>
</evidence>
<comment type="caution">
    <text evidence="1">The sequence shown here is derived from an EMBL/GenBank/DDBJ whole genome shotgun (WGS) entry which is preliminary data.</text>
</comment>
<dbReference type="AlphaFoldDB" id="J9D966"/>
<organism evidence="1">
    <name type="scientific">gut metagenome</name>
    <dbReference type="NCBI Taxonomy" id="749906"/>
    <lineage>
        <taxon>unclassified sequences</taxon>
        <taxon>metagenomes</taxon>
        <taxon>organismal metagenomes</taxon>
    </lineage>
</organism>
<reference evidence="1" key="1">
    <citation type="journal article" date="2012" name="PLoS ONE">
        <title>Gene sets for utilization of primary and secondary nutrition supplies in the distal gut of endangered iberian lynx.</title>
        <authorList>
            <person name="Alcaide M."/>
            <person name="Messina E."/>
            <person name="Richter M."/>
            <person name="Bargiela R."/>
            <person name="Peplies J."/>
            <person name="Huws S.A."/>
            <person name="Newbold C.J."/>
            <person name="Golyshin P.N."/>
            <person name="Simon M.A."/>
            <person name="Lopez G."/>
            <person name="Yakimov M.M."/>
            <person name="Ferrer M."/>
        </authorList>
    </citation>
    <scope>NUCLEOTIDE SEQUENCE</scope>
</reference>
<sequence>MKIMKREMNLIEELRYRIKRYQEMGNGIMCQNLNFKLRKLLAAQAK</sequence>
<protein>
    <submittedName>
        <fullName evidence="1">Uncharacterized protein</fullName>
    </submittedName>
</protein>
<gene>
    <name evidence="1" type="ORF">EVA_02529</name>
</gene>
<proteinExistence type="predicted"/>
<name>J9D966_9ZZZZ</name>
<accession>J9D966</accession>
<dbReference type="EMBL" id="AMCI01000407">
    <property type="protein sequence ID" value="EJX09381.1"/>
    <property type="molecule type" value="Genomic_DNA"/>
</dbReference>